<feature type="non-terminal residue" evidence="3">
    <location>
        <position position="1"/>
    </location>
</feature>
<keyword evidence="4" id="KW-1185">Reference proteome</keyword>
<comment type="caution">
    <text evidence="3">The sequence shown here is derived from an EMBL/GenBank/DDBJ whole genome shotgun (WGS) entry which is preliminary data.</text>
</comment>
<accession>A0AAD9QSF7</accession>
<keyword evidence="2" id="KW-0812">Transmembrane</keyword>
<evidence type="ECO:0000313" key="4">
    <source>
        <dbReference type="Proteomes" id="UP001249851"/>
    </source>
</evidence>
<dbReference type="AlphaFoldDB" id="A0AAD9QSF7"/>
<dbReference type="Proteomes" id="UP001249851">
    <property type="component" value="Unassembled WGS sequence"/>
</dbReference>
<sequence>MERSRKDDTDRSISQYAHENKLCSCGSRSTLNVHTFLAVSFLFNIIFVVLFVLVFMRLNDVQTRVEKLESSPGALVDRSRFRGKERIAPLPKTNSTHGFSVVNVTGRPLLIQSMPSVHISKRSTSQAHPTQPPKEKKKVPKSIRDYVKRMIIKFATDRMKSASGKCPSSCK</sequence>
<evidence type="ECO:0000313" key="3">
    <source>
        <dbReference type="EMBL" id="KAK2566623.1"/>
    </source>
</evidence>
<protein>
    <recommendedName>
        <fullName evidence="5">Transmembrane protein</fullName>
    </recommendedName>
</protein>
<organism evidence="3 4">
    <name type="scientific">Acropora cervicornis</name>
    <name type="common">Staghorn coral</name>
    <dbReference type="NCBI Taxonomy" id="6130"/>
    <lineage>
        <taxon>Eukaryota</taxon>
        <taxon>Metazoa</taxon>
        <taxon>Cnidaria</taxon>
        <taxon>Anthozoa</taxon>
        <taxon>Hexacorallia</taxon>
        <taxon>Scleractinia</taxon>
        <taxon>Astrocoeniina</taxon>
        <taxon>Acroporidae</taxon>
        <taxon>Acropora</taxon>
    </lineage>
</organism>
<evidence type="ECO:0000256" key="2">
    <source>
        <dbReference type="SAM" id="Phobius"/>
    </source>
</evidence>
<evidence type="ECO:0000256" key="1">
    <source>
        <dbReference type="SAM" id="MobiDB-lite"/>
    </source>
</evidence>
<dbReference type="EMBL" id="JARQWQ010000016">
    <property type="protein sequence ID" value="KAK2566623.1"/>
    <property type="molecule type" value="Genomic_DNA"/>
</dbReference>
<proteinExistence type="predicted"/>
<name>A0AAD9QSF7_ACRCE</name>
<feature type="transmembrane region" description="Helical" evidence="2">
    <location>
        <begin position="36"/>
        <end position="58"/>
    </location>
</feature>
<gene>
    <name evidence="3" type="ORF">P5673_009267</name>
</gene>
<keyword evidence="2" id="KW-1133">Transmembrane helix</keyword>
<keyword evidence="2" id="KW-0472">Membrane</keyword>
<reference evidence="3" key="1">
    <citation type="journal article" date="2023" name="G3 (Bethesda)">
        <title>Whole genome assembly and annotation of the endangered Caribbean coral Acropora cervicornis.</title>
        <authorList>
            <person name="Selwyn J.D."/>
            <person name="Vollmer S.V."/>
        </authorList>
    </citation>
    <scope>NUCLEOTIDE SEQUENCE</scope>
    <source>
        <strain evidence="3">K2</strain>
    </source>
</reference>
<evidence type="ECO:0008006" key="5">
    <source>
        <dbReference type="Google" id="ProtNLM"/>
    </source>
</evidence>
<reference evidence="3" key="2">
    <citation type="journal article" date="2023" name="Science">
        <title>Genomic signatures of disease resistance in endangered staghorn corals.</title>
        <authorList>
            <person name="Vollmer S.V."/>
            <person name="Selwyn J.D."/>
            <person name="Despard B.A."/>
            <person name="Roesel C.L."/>
        </authorList>
    </citation>
    <scope>NUCLEOTIDE SEQUENCE</scope>
    <source>
        <strain evidence="3">K2</strain>
    </source>
</reference>
<feature type="region of interest" description="Disordered" evidence="1">
    <location>
        <begin position="120"/>
        <end position="142"/>
    </location>
</feature>